<sequence length="296" mass="30842">MTNDGGGSGAPRFDVVLRGYDRRQVDEHVARLQRIIGRLRADLEAVRSQPLPIVSPAQAGIPASDPNGNPSAARPGEPDVVGTFSDRMQSILQAAEEEAAEIRRKAHETARSELQAARAEVADLVRQRDIMITELNRLRGQLENMLSAPTAKMAPVIRNGSPSPTRRDGKPRPSPTPRSAPSPIARQAPTGPQQAPADPNVTAAAPAVPEPVPANGAAVPHGTNGALRNGSADPAPPTAAVTVADTAPPAEQNRAGGKEDPSSVDVTVKVAAVRPEAERAAEKPSEAEAHSSSRSG</sequence>
<evidence type="ECO:0000313" key="4">
    <source>
        <dbReference type="Proteomes" id="UP000184363"/>
    </source>
</evidence>
<evidence type="ECO:0000313" key="3">
    <source>
        <dbReference type="EMBL" id="SHK42131.1"/>
    </source>
</evidence>
<feature type="compositionally biased region" description="Basic and acidic residues" evidence="2">
    <location>
        <begin position="275"/>
        <end position="296"/>
    </location>
</feature>
<evidence type="ECO:0000256" key="1">
    <source>
        <dbReference type="SAM" id="Coils"/>
    </source>
</evidence>
<reference evidence="3 4" key="1">
    <citation type="submission" date="2016-11" db="EMBL/GenBank/DDBJ databases">
        <authorList>
            <person name="Jaros S."/>
            <person name="Januszkiewicz K."/>
            <person name="Wedrychowicz H."/>
        </authorList>
    </citation>
    <scope>NUCLEOTIDE SEQUENCE [LARGE SCALE GENOMIC DNA]</scope>
    <source>
        <strain evidence="3 4">DSM 43832</strain>
    </source>
</reference>
<feature type="compositionally biased region" description="Low complexity" evidence="2">
    <location>
        <begin position="238"/>
        <end position="250"/>
    </location>
</feature>
<dbReference type="STRING" id="1848.SAMN05443637_10652"/>
<feature type="coiled-coil region" evidence="1">
    <location>
        <begin position="85"/>
        <end position="127"/>
    </location>
</feature>
<dbReference type="Proteomes" id="UP000184363">
    <property type="component" value="Unassembled WGS sequence"/>
</dbReference>
<evidence type="ECO:0008006" key="5">
    <source>
        <dbReference type="Google" id="ProtNLM"/>
    </source>
</evidence>
<keyword evidence="4" id="KW-1185">Reference proteome</keyword>
<keyword evidence="1" id="KW-0175">Coiled coil</keyword>
<dbReference type="AlphaFoldDB" id="A0A1M6SBN0"/>
<accession>A0A1M6SBN0</accession>
<feature type="region of interest" description="Disordered" evidence="2">
    <location>
        <begin position="149"/>
        <end position="296"/>
    </location>
</feature>
<dbReference type="RefSeq" id="WP_073456664.1">
    <property type="nucleotide sequence ID" value="NZ_CALGVN010000039.1"/>
</dbReference>
<proteinExistence type="predicted"/>
<dbReference type="EMBL" id="FRAP01000006">
    <property type="protein sequence ID" value="SHK42131.1"/>
    <property type="molecule type" value="Genomic_DNA"/>
</dbReference>
<feature type="compositionally biased region" description="Low complexity" evidence="2">
    <location>
        <begin position="195"/>
        <end position="220"/>
    </location>
</feature>
<feature type="region of interest" description="Disordered" evidence="2">
    <location>
        <begin position="56"/>
        <end position="77"/>
    </location>
</feature>
<gene>
    <name evidence="3" type="ORF">SAMN05443637_10652</name>
</gene>
<organism evidence="3 4">
    <name type="scientific">Pseudonocardia thermophila</name>
    <dbReference type="NCBI Taxonomy" id="1848"/>
    <lineage>
        <taxon>Bacteria</taxon>
        <taxon>Bacillati</taxon>
        <taxon>Actinomycetota</taxon>
        <taxon>Actinomycetes</taxon>
        <taxon>Pseudonocardiales</taxon>
        <taxon>Pseudonocardiaceae</taxon>
        <taxon>Pseudonocardia</taxon>
    </lineage>
</organism>
<protein>
    <recommendedName>
        <fullName evidence="5">DivIVA protein</fullName>
    </recommendedName>
</protein>
<name>A0A1M6SBN0_PSETH</name>
<dbReference type="OrthoDB" id="3579450at2"/>
<evidence type="ECO:0000256" key="2">
    <source>
        <dbReference type="SAM" id="MobiDB-lite"/>
    </source>
</evidence>